<dbReference type="EMBL" id="ABVL01000002">
    <property type="protein sequence ID" value="EDY21661.1"/>
    <property type="molecule type" value="Genomic_DNA"/>
</dbReference>
<feature type="signal peptide" evidence="2">
    <location>
        <begin position="1"/>
        <end position="23"/>
    </location>
</feature>
<dbReference type="InParanoid" id="B4CW69"/>
<dbReference type="SUPFAM" id="SSF81901">
    <property type="entry name" value="HCP-like"/>
    <property type="match status" value="3"/>
</dbReference>
<comment type="caution">
    <text evidence="3">The sequence shown here is derived from an EMBL/GenBank/DDBJ whole genome shotgun (WGS) entry which is preliminary data.</text>
</comment>
<sequence precursor="true">MNPFRYFQLAAVACALAPALASAVPQTNIPDALGEVDNLQEAKQLWLVQDVQKETKPEFFTRLEKDAAAGNVKAQATLGLCYYQGYGVKKDLAKAVELYQQAAKAGHAGAQNNLGLMYEYGTGLPVDHAKAHELYVAAAKQKLRDAEYNLGVEYDQGISVPQSWTEARSWYEKAAAQGHTAALTNLGNLYLNGHGVPVNLETAKKYLQTPADVGNPTAQYNLATCYFLQHNATEGTTYLRRAAEGGSSNAQLEWGRYLYNSAPPRRDVTKAIYWTRLALQTLTANNSKLLPKAQAQLAFMLMAQHGETDAAEAFRAAVASAQTGYPDGEFALGLCYVNGTGVASDRAAGFKWFQAAAAQKQVRAAAMLAYFYEDGGTVPRDYKEAVKWLRIAAEGGEHQAQFHLGRCYRDGTGVDIDQKEALKWFRLSVQGPNPSEDGKKALAQLSGQLNHTDAEAAFQKGVALGQAARRDHSSMVEAILALTEASDLGHPLATTALARMYRMGDGVPKDDEKAEELIARIAETTNPSVLCQIGFTYLPTGNQPPNEKYVDEALGYLERAAQHGYGPAQGPLGFCYMTASPAHQDFVAAFVWLSLAASQGDESSRAYLERLRTRLSNAQTAEATRRLSELQARIPTRSPGQQPAQ</sequence>
<dbReference type="Proteomes" id="UP000005824">
    <property type="component" value="Unassembled WGS sequence"/>
</dbReference>
<protein>
    <submittedName>
        <fullName evidence="3">Sel1 domain protein repeat-containing protein</fullName>
    </submittedName>
</protein>
<feature type="chain" id="PRO_5002802781" evidence="2">
    <location>
        <begin position="24"/>
        <end position="645"/>
    </location>
</feature>
<reference evidence="3 4" key="1">
    <citation type="journal article" date="2011" name="J. Bacteriol.">
        <title>Genome sequence of Chthoniobacter flavus Ellin428, an aerobic heterotrophic soil bacterium.</title>
        <authorList>
            <person name="Kant R."/>
            <person name="van Passel M.W."/>
            <person name="Palva A."/>
            <person name="Lucas S."/>
            <person name="Lapidus A."/>
            <person name="Glavina Del Rio T."/>
            <person name="Dalin E."/>
            <person name="Tice H."/>
            <person name="Bruce D."/>
            <person name="Goodwin L."/>
            <person name="Pitluck S."/>
            <person name="Larimer F.W."/>
            <person name="Land M.L."/>
            <person name="Hauser L."/>
            <person name="Sangwan P."/>
            <person name="de Vos W.M."/>
            <person name="Janssen P.H."/>
            <person name="Smidt H."/>
        </authorList>
    </citation>
    <scope>NUCLEOTIDE SEQUENCE [LARGE SCALE GENOMIC DNA]</scope>
    <source>
        <strain evidence="3 4">Ellin428</strain>
    </source>
</reference>
<keyword evidence="4" id="KW-1185">Reference proteome</keyword>
<evidence type="ECO:0000256" key="1">
    <source>
        <dbReference type="SAM" id="MobiDB-lite"/>
    </source>
</evidence>
<dbReference type="SMART" id="SM00671">
    <property type="entry name" value="SEL1"/>
    <property type="match status" value="12"/>
</dbReference>
<evidence type="ECO:0000313" key="3">
    <source>
        <dbReference type="EMBL" id="EDY21661.1"/>
    </source>
</evidence>
<dbReference type="Gene3D" id="1.25.40.10">
    <property type="entry name" value="Tetratricopeptide repeat domain"/>
    <property type="match status" value="3"/>
</dbReference>
<dbReference type="PANTHER" id="PTHR11102:SF160">
    <property type="entry name" value="ERAD-ASSOCIATED E3 UBIQUITIN-PROTEIN LIGASE COMPONENT HRD3"/>
    <property type="match status" value="1"/>
</dbReference>
<dbReference type="RefSeq" id="WP_006978233.1">
    <property type="nucleotide sequence ID" value="NZ_ABVL01000002.1"/>
</dbReference>
<evidence type="ECO:0000313" key="4">
    <source>
        <dbReference type="Proteomes" id="UP000005824"/>
    </source>
</evidence>
<feature type="region of interest" description="Disordered" evidence="1">
    <location>
        <begin position="618"/>
        <end position="645"/>
    </location>
</feature>
<evidence type="ECO:0000256" key="2">
    <source>
        <dbReference type="SAM" id="SignalP"/>
    </source>
</evidence>
<organism evidence="3 4">
    <name type="scientific">Chthoniobacter flavus Ellin428</name>
    <dbReference type="NCBI Taxonomy" id="497964"/>
    <lineage>
        <taxon>Bacteria</taxon>
        <taxon>Pseudomonadati</taxon>
        <taxon>Verrucomicrobiota</taxon>
        <taxon>Spartobacteria</taxon>
        <taxon>Chthoniobacterales</taxon>
        <taxon>Chthoniobacteraceae</taxon>
        <taxon>Chthoniobacter</taxon>
    </lineage>
</organism>
<name>B4CW69_9BACT</name>
<dbReference type="InterPro" id="IPR006597">
    <property type="entry name" value="Sel1-like"/>
</dbReference>
<dbReference type="STRING" id="497964.CfE428DRAFT_0906"/>
<dbReference type="PANTHER" id="PTHR11102">
    <property type="entry name" value="SEL-1-LIKE PROTEIN"/>
    <property type="match status" value="1"/>
</dbReference>
<proteinExistence type="predicted"/>
<dbReference type="InterPro" id="IPR011990">
    <property type="entry name" value="TPR-like_helical_dom_sf"/>
</dbReference>
<accession>B4CW69</accession>
<dbReference type="Pfam" id="PF08238">
    <property type="entry name" value="Sel1"/>
    <property type="match status" value="12"/>
</dbReference>
<dbReference type="InterPro" id="IPR050767">
    <property type="entry name" value="Sel1_AlgK"/>
</dbReference>
<keyword evidence="2" id="KW-0732">Signal</keyword>
<dbReference type="eggNOG" id="COG0790">
    <property type="taxonomic scope" value="Bacteria"/>
</dbReference>
<gene>
    <name evidence="3" type="ORF">CfE428DRAFT_0906</name>
</gene>
<dbReference type="AlphaFoldDB" id="B4CW69"/>